<dbReference type="AlphaFoldDB" id="A0A7C8QCE9"/>
<comment type="caution">
    <text evidence="3">The sequence shown here is derived from an EMBL/GenBank/DDBJ whole genome shotgun (WGS) entry which is preliminary data.</text>
</comment>
<dbReference type="EMBL" id="WIWS01000111">
    <property type="protein sequence ID" value="KAF3206063.1"/>
    <property type="molecule type" value="Genomic_DNA"/>
</dbReference>
<keyword evidence="2" id="KW-0732">Signal</keyword>
<evidence type="ECO:0000313" key="4">
    <source>
        <dbReference type="Proteomes" id="UP000472727"/>
    </source>
</evidence>
<accession>A0A7C8QCE9</accession>
<name>A0A7C8QCE9_ORBOL</name>
<evidence type="ECO:0000256" key="1">
    <source>
        <dbReference type="SAM" id="MobiDB-lite"/>
    </source>
</evidence>
<feature type="signal peptide" evidence="2">
    <location>
        <begin position="1"/>
        <end position="23"/>
    </location>
</feature>
<gene>
    <name evidence="3" type="ORF">TWF106_000947</name>
</gene>
<evidence type="ECO:0000256" key="2">
    <source>
        <dbReference type="SAM" id="SignalP"/>
    </source>
</evidence>
<organism evidence="3 4">
    <name type="scientific">Orbilia oligospora</name>
    <name type="common">Nematode-trapping fungus</name>
    <name type="synonym">Arthrobotrys oligospora</name>
    <dbReference type="NCBI Taxonomy" id="2813651"/>
    <lineage>
        <taxon>Eukaryota</taxon>
        <taxon>Fungi</taxon>
        <taxon>Dikarya</taxon>
        <taxon>Ascomycota</taxon>
        <taxon>Pezizomycotina</taxon>
        <taxon>Orbiliomycetes</taxon>
        <taxon>Orbiliales</taxon>
        <taxon>Orbiliaceae</taxon>
        <taxon>Orbilia</taxon>
    </lineage>
</organism>
<proteinExistence type="predicted"/>
<feature type="region of interest" description="Disordered" evidence="1">
    <location>
        <begin position="102"/>
        <end position="134"/>
    </location>
</feature>
<dbReference type="Proteomes" id="UP000472727">
    <property type="component" value="Unassembled WGS sequence"/>
</dbReference>
<feature type="chain" id="PRO_5028972762" description="Secreted protein" evidence="2">
    <location>
        <begin position="24"/>
        <end position="165"/>
    </location>
</feature>
<reference evidence="3 4" key="1">
    <citation type="submission" date="2019-06" db="EMBL/GenBank/DDBJ databases">
        <authorList>
            <person name="Palmer J.M."/>
        </authorList>
    </citation>
    <scope>NUCLEOTIDE SEQUENCE [LARGE SCALE GENOMIC DNA]</scope>
    <source>
        <strain evidence="3 4">TWF106</strain>
    </source>
</reference>
<protein>
    <recommendedName>
        <fullName evidence="5">Secreted protein</fullName>
    </recommendedName>
</protein>
<evidence type="ECO:0000313" key="3">
    <source>
        <dbReference type="EMBL" id="KAF3206063.1"/>
    </source>
</evidence>
<evidence type="ECO:0008006" key="5">
    <source>
        <dbReference type="Google" id="ProtNLM"/>
    </source>
</evidence>
<sequence>MKLFSTLFSSLSLIASQFDLTHSKSPARNAVQRGLQFDLSYRIHGFAWSRRNQACTSRPFGMSTCTMHWGSGMEPIEPAMKIGRLTTKKKQFRCCMGGPSQGSLPAPFQPRKPSANPLFEKNSHRRRPEKERLPKEVLLGGFAVKGSGALAVPSSNGRSPIGNRI</sequence>